<gene>
    <name evidence="1" type="ORF">GP473_02075</name>
</gene>
<dbReference type="RefSeq" id="WP_185769188.1">
    <property type="nucleotide sequence ID" value="NZ_CP046883.1"/>
</dbReference>
<protein>
    <submittedName>
        <fullName evidence="1">Uncharacterized protein</fullName>
    </submittedName>
</protein>
<dbReference type="Proteomes" id="UP000515275">
    <property type="component" value="Chromosome"/>
</dbReference>
<name>A0A7G7YMB0_9CORY</name>
<evidence type="ECO:0000313" key="1">
    <source>
        <dbReference type="EMBL" id="QNH95630.1"/>
    </source>
</evidence>
<organism evidence="1 2">
    <name type="scientific">Corynebacterium anserum</name>
    <dbReference type="NCBI Taxonomy" id="2684406"/>
    <lineage>
        <taxon>Bacteria</taxon>
        <taxon>Bacillati</taxon>
        <taxon>Actinomycetota</taxon>
        <taxon>Actinomycetes</taxon>
        <taxon>Mycobacteriales</taxon>
        <taxon>Corynebacteriaceae</taxon>
        <taxon>Corynebacterium</taxon>
    </lineage>
</organism>
<proteinExistence type="predicted"/>
<accession>A0A7G7YMB0</accession>
<keyword evidence="2" id="KW-1185">Reference proteome</keyword>
<dbReference type="KEGG" id="cans:GP473_02075"/>
<sequence>MWTLSHAVNTIGGTVSAWGFGGESIEVIRPATPPRQVPLVTDNGSQSSHGPVALARAAAAARFLESTEARVMLVLTNGQLPERDLEVMDQRFKRLYADRVRCMLVNRGVYGSIVTLKTRQ</sequence>
<dbReference type="EMBL" id="CP046883">
    <property type="protein sequence ID" value="QNH95630.1"/>
    <property type="molecule type" value="Genomic_DNA"/>
</dbReference>
<evidence type="ECO:0000313" key="2">
    <source>
        <dbReference type="Proteomes" id="UP000515275"/>
    </source>
</evidence>
<dbReference type="AlphaFoldDB" id="A0A7G7YMB0"/>
<reference evidence="1 2" key="1">
    <citation type="submission" date="2019-12" db="EMBL/GenBank/DDBJ databases">
        <title>Corynebacterium sp. nov., isolated from feces of the Anser Albifrons in China.</title>
        <authorList>
            <person name="Liu Q."/>
        </authorList>
    </citation>
    <scope>NUCLEOTIDE SEQUENCE [LARGE SCALE GENOMIC DNA]</scope>
    <source>
        <strain evidence="1 2">23H37-10</strain>
    </source>
</reference>